<keyword evidence="6" id="KW-0732">Signal</keyword>
<feature type="domain" description="Beta-lactamase class A catalytic" evidence="7">
    <location>
        <begin position="50"/>
        <end position="264"/>
    </location>
</feature>
<dbReference type="PROSITE" id="PS51257">
    <property type="entry name" value="PROKAR_LIPOPROTEIN"/>
    <property type="match status" value="1"/>
</dbReference>
<evidence type="ECO:0000256" key="2">
    <source>
        <dbReference type="ARBA" id="ARBA00012865"/>
    </source>
</evidence>
<keyword evidence="3 5" id="KW-0378">Hydrolase</keyword>
<reference evidence="8 9" key="1">
    <citation type="submission" date="2019-03" db="EMBL/GenBank/DDBJ databases">
        <title>Genomic Encyclopedia of Archaeal and Bacterial Type Strains, Phase II (KMG-II): from individual species to whole genera.</title>
        <authorList>
            <person name="Goeker M."/>
        </authorList>
    </citation>
    <scope>NUCLEOTIDE SEQUENCE [LARGE SCALE GENOMIC DNA]</scope>
    <source>
        <strain evidence="8 9">DSM 45499</strain>
    </source>
</reference>
<dbReference type="EMBL" id="SOCP01000006">
    <property type="protein sequence ID" value="TDV50935.1"/>
    <property type="molecule type" value="Genomic_DNA"/>
</dbReference>
<keyword evidence="4 5" id="KW-0046">Antibiotic resistance</keyword>
<gene>
    <name evidence="8" type="ORF">CLV71_106281</name>
</gene>
<evidence type="ECO:0000256" key="5">
    <source>
        <dbReference type="RuleBase" id="RU361140"/>
    </source>
</evidence>
<dbReference type="PANTHER" id="PTHR35333">
    <property type="entry name" value="BETA-LACTAMASE"/>
    <property type="match status" value="1"/>
</dbReference>
<dbReference type="GO" id="GO:0030655">
    <property type="term" value="P:beta-lactam antibiotic catabolic process"/>
    <property type="evidence" value="ECO:0007669"/>
    <property type="project" value="InterPro"/>
</dbReference>
<dbReference type="PRINTS" id="PR00118">
    <property type="entry name" value="BLACTAMASEA"/>
</dbReference>
<dbReference type="PANTHER" id="PTHR35333:SF3">
    <property type="entry name" value="BETA-LACTAMASE-TYPE TRANSPEPTIDASE FOLD CONTAINING PROTEIN"/>
    <property type="match status" value="1"/>
</dbReference>
<dbReference type="InterPro" id="IPR045155">
    <property type="entry name" value="Beta-lactam_cat"/>
</dbReference>
<proteinExistence type="inferred from homology"/>
<comment type="similarity">
    <text evidence="1 5">Belongs to the class-A beta-lactamase family.</text>
</comment>
<dbReference type="AlphaFoldDB" id="A0A4R7VNJ9"/>
<evidence type="ECO:0000256" key="6">
    <source>
        <dbReference type="SAM" id="SignalP"/>
    </source>
</evidence>
<dbReference type="PROSITE" id="PS00146">
    <property type="entry name" value="BETA_LACTAMASE_A"/>
    <property type="match status" value="1"/>
</dbReference>
<dbReference type="InterPro" id="IPR012338">
    <property type="entry name" value="Beta-lactam/transpept-like"/>
</dbReference>
<evidence type="ECO:0000313" key="8">
    <source>
        <dbReference type="EMBL" id="TDV50935.1"/>
    </source>
</evidence>
<evidence type="ECO:0000256" key="3">
    <source>
        <dbReference type="ARBA" id="ARBA00022801"/>
    </source>
</evidence>
<feature type="signal peptide" evidence="6">
    <location>
        <begin position="1"/>
        <end position="20"/>
    </location>
</feature>
<organism evidence="8 9">
    <name type="scientific">Actinophytocola oryzae</name>
    <dbReference type="NCBI Taxonomy" id="502181"/>
    <lineage>
        <taxon>Bacteria</taxon>
        <taxon>Bacillati</taxon>
        <taxon>Actinomycetota</taxon>
        <taxon>Actinomycetes</taxon>
        <taxon>Pseudonocardiales</taxon>
        <taxon>Pseudonocardiaceae</taxon>
    </lineage>
</organism>
<comment type="catalytic activity">
    <reaction evidence="5">
        <text>a beta-lactam + H2O = a substituted beta-amino acid</text>
        <dbReference type="Rhea" id="RHEA:20401"/>
        <dbReference type="ChEBI" id="CHEBI:15377"/>
        <dbReference type="ChEBI" id="CHEBI:35627"/>
        <dbReference type="ChEBI" id="CHEBI:140347"/>
        <dbReference type="EC" id="3.5.2.6"/>
    </reaction>
</comment>
<keyword evidence="9" id="KW-1185">Reference proteome</keyword>
<evidence type="ECO:0000256" key="1">
    <source>
        <dbReference type="ARBA" id="ARBA00009009"/>
    </source>
</evidence>
<dbReference type="Gene3D" id="3.40.710.10">
    <property type="entry name" value="DD-peptidase/beta-lactamase superfamily"/>
    <property type="match status" value="1"/>
</dbReference>
<dbReference type="SUPFAM" id="SSF56601">
    <property type="entry name" value="beta-lactamase/transpeptidase-like"/>
    <property type="match status" value="1"/>
</dbReference>
<dbReference type="Pfam" id="PF13354">
    <property type="entry name" value="Beta-lactamase2"/>
    <property type="match status" value="1"/>
</dbReference>
<dbReference type="GO" id="GO:0008800">
    <property type="term" value="F:beta-lactamase activity"/>
    <property type="evidence" value="ECO:0007669"/>
    <property type="project" value="UniProtKB-UniRule"/>
</dbReference>
<dbReference type="Proteomes" id="UP000294927">
    <property type="component" value="Unassembled WGS sequence"/>
</dbReference>
<dbReference type="GO" id="GO:0046677">
    <property type="term" value="P:response to antibiotic"/>
    <property type="evidence" value="ECO:0007669"/>
    <property type="project" value="UniProtKB-UniRule"/>
</dbReference>
<dbReference type="NCBIfam" id="NF033103">
    <property type="entry name" value="bla_class_A"/>
    <property type="match status" value="1"/>
</dbReference>
<evidence type="ECO:0000259" key="7">
    <source>
        <dbReference type="Pfam" id="PF13354"/>
    </source>
</evidence>
<name>A0A4R7VNJ9_9PSEU</name>
<accession>A0A4R7VNJ9</accession>
<dbReference type="InterPro" id="IPR000871">
    <property type="entry name" value="Beta-lactam_class-A"/>
</dbReference>
<dbReference type="InterPro" id="IPR023650">
    <property type="entry name" value="Beta-lactam_class-A_AS"/>
</dbReference>
<feature type="chain" id="PRO_5038882973" description="Beta-lactamase" evidence="6">
    <location>
        <begin position="21"/>
        <end position="290"/>
    </location>
</feature>
<comment type="caution">
    <text evidence="8">The sequence shown here is derived from an EMBL/GenBank/DDBJ whole genome shotgun (WGS) entry which is preliminary data.</text>
</comment>
<evidence type="ECO:0000256" key="4">
    <source>
        <dbReference type="ARBA" id="ARBA00023251"/>
    </source>
</evidence>
<evidence type="ECO:0000313" key="9">
    <source>
        <dbReference type="Proteomes" id="UP000294927"/>
    </source>
</evidence>
<dbReference type="EC" id="3.5.2.6" evidence="2 5"/>
<protein>
    <recommendedName>
        <fullName evidence="2 5">Beta-lactamase</fullName>
        <ecNumber evidence="2 5">3.5.2.6</ecNumber>
    </recommendedName>
</protein>
<sequence length="290" mass="30692">MVFRRVAVALVLVLVGACQAPPGRPPSPPRPTRASVDFGDLEATFGARLGVYAVDTGSGRVVEHRADERFAFCSTFKALASGALLARIPAADLERRVVYTSAELVANSPVSEKHVGDGMTLRELMDAAIRFSDNTAANLIFGELGGPGGLERELRALGDEVTEMDRVETELSDAVPGDGRDTSTPRALVGDLRAYVLGDALDADDRGLLTEFLRNNETGDALIRAGVPAGWVVGDKTGTGGYGTRNDIAVLWPPNRSPIVVAILSTRGVKDAVTDDRLIVAATRKVVEAL</sequence>